<sequence length="129" mass="15058">MTPIFELTLKVRDYECDIQGIVNNANYQHYTEHTRNEFIRSRGLAFDELHRRGIDTVVARLEMQFKTPLRPGDEFLSQLSVRREGIKYVFEQQLLRLPDHQLCLKAQTTVVAIVNGRLGDCEELQELIP</sequence>
<name>A0A7W5YDC9_9BACT</name>
<dbReference type="GO" id="GO:0047617">
    <property type="term" value="F:fatty acyl-CoA hydrolase activity"/>
    <property type="evidence" value="ECO:0007669"/>
    <property type="project" value="TreeGrafter"/>
</dbReference>
<reference evidence="3 4" key="1">
    <citation type="submission" date="2020-08" db="EMBL/GenBank/DDBJ databases">
        <title>Genomic Encyclopedia of Type Strains, Phase IV (KMG-IV): sequencing the most valuable type-strain genomes for metagenomic binning, comparative biology and taxonomic classification.</title>
        <authorList>
            <person name="Goeker M."/>
        </authorList>
    </citation>
    <scope>NUCLEOTIDE SEQUENCE [LARGE SCALE GENOMIC DNA]</scope>
    <source>
        <strain evidence="3 4">DSM 22548</strain>
    </source>
</reference>
<dbReference type="AlphaFoldDB" id="A0A7W5YDC9"/>
<dbReference type="PANTHER" id="PTHR31793:SF27">
    <property type="entry name" value="NOVEL THIOESTERASE SUPERFAMILY DOMAIN AND SAPOSIN A-TYPE DOMAIN CONTAINING PROTEIN (0610012H03RIK)"/>
    <property type="match status" value="1"/>
</dbReference>
<accession>A0A7W5YDC9</accession>
<evidence type="ECO:0000313" key="3">
    <source>
        <dbReference type="EMBL" id="MBB3702144.1"/>
    </source>
</evidence>
<keyword evidence="2 3" id="KW-0378">Hydrolase</keyword>
<dbReference type="PANTHER" id="PTHR31793">
    <property type="entry name" value="4-HYDROXYBENZOYL-COA THIOESTERASE FAMILY MEMBER"/>
    <property type="match status" value="1"/>
</dbReference>
<gene>
    <name evidence="3" type="ORF">FHS60_000597</name>
</gene>
<organism evidence="3 4">
    <name type="scientific">Alloprevotella rava</name>
    <dbReference type="NCBI Taxonomy" id="671218"/>
    <lineage>
        <taxon>Bacteria</taxon>
        <taxon>Pseudomonadati</taxon>
        <taxon>Bacteroidota</taxon>
        <taxon>Bacteroidia</taxon>
        <taxon>Bacteroidales</taxon>
        <taxon>Prevotellaceae</taxon>
        <taxon>Alloprevotella</taxon>
    </lineage>
</organism>
<proteinExistence type="inferred from homology"/>
<evidence type="ECO:0000313" key="4">
    <source>
        <dbReference type="Proteomes" id="UP000541425"/>
    </source>
</evidence>
<dbReference type="Proteomes" id="UP000541425">
    <property type="component" value="Unassembled WGS sequence"/>
</dbReference>
<dbReference type="InterPro" id="IPR029069">
    <property type="entry name" value="HotDog_dom_sf"/>
</dbReference>
<dbReference type="SUPFAM" id="SSF54637">
    <property type="entry name" value="Thioesterase/thiol ester dehydrase-isomerase"/>
    <property type="match status" value="1"/>
</dbReference>
<comment type="similarity">
    <text evidence="1">Belongs to the 4-hydroxybenzoyl-CoA thioesterase family.</text>
</comment>
<dbReference type="Gene3D" id="3.10.129.10">
    <property type="entry name" value="Hotdog Thioesterase"/>
    <property type="match status" value="1"/>
</dbReference>
<evidence type="ECO:0000256" key="2">
    <source>
        <dbReference type="ARBA" id="ARBA00022801"/>
    </source>
</evidence>
<dbReference type="InterPro" id="IPR050563">
    <property type="entry name" value="4-hydroxybenzoyl-CoA_TE"/>
</dbReference>
<protein>
    <submittedName>
        <fullName evidence="3">Acyl-CoA thioester hydrolase</fullName>
        <ecNumber evidence="3">3.1.2.-</ecNumber>
    </submittedName>
</protein>
<dbReference type="Pfam" id="PF13279">
    <property type="entry name" value="4HBT_2"/>
    <property type="match status" value="1"/>
</dbReference>
<dbReference type="RefSeq" id="WP_009347595.1">
    <property type="nucleotide sequence ID" value="NZ_JACICA010000002.1"/>
</dbReference>
<comment type="caution">
    <text evidence="3">The sequence shown here is derived from an EMBL/GenBank/DDBJ whole genome shotgun (WGS) entry which is preliminary data.</text>
</comment>
<dbReference type="EMBL" id="JACICA010000002">
    <property type="protein sequence ID" value="MBB3702144.1"/>
    <property type="molecule type" value="Genomic_DNA"/>
</dbReference>
<dbReference type="EC" id="3.1.2.-" evidence="3"/>
<evidence type="ECO:0000256" key="1">
    <source>
        <dbReference type="ARBA" id="ARBA00005953"/>
    </source>
</evidence>
<dbReference type="CDD" id="cd00586">
    <property type="entry name" value="4HBT"/>
    <property type="match status" value="1"/>
</dbReference>